<evidence type="ECO:0000256" key="6">
    <source>
        <dbReference type="SAM" id="Phobius"/>
    </source>
</evidence>
<name>A0AAV9GT14_9PEZI</name>
<dbReference type="InterPro" id="IPR036259">
    <property type="entry name" value="MFS_trans_sf"/>
</dbReference>
<gene>
    <name evidence="8" type="ORF">QBC34DRAFT_456941</name>
</gene>
<evidence type="ECO:0000313" key="8">
    <source>
        <dbReference type="EMBL" id="KAK4452014.1"/>
    </source>
</evidence>
<dbReference type="Gene3D" id="2.60.40.3960">
    <property type="entry name" value="Velvet domain"/>
    <property type="match status" value="1"/>
</dbReference>
<evidence type="ECO:0000256" key="1">
    <source>
        <dbReference type="ARBA" id="ARBA00004141"/>
    </source>
</evidence>
<dbReference type="Pfam" id="PF11754">
    <property type="entry name" value="Velvet"/>
    <property type="match status" value="1"/>
</dbReference>
<keyword evidence="2 6" id="KW-0812">Transmembrane</keyword>
<keyword evidence="4 6" id="KW-0472">Membrane</keyword>
<dbReference type="InterPro" id="IPR037525">
    <property type="entry name" value="Velvet_dom"/>
</dbReference>
<feature type="domain" description="Velvet" evidence="7">
    <location>
        <begin position="48"/>
        <end position="569"/>
    </location>
</feature>
<evidence type="ECO:0000256" key="5">
    <source>
        <dbReference type="SAM" id="MobiDB-lite"/>
    </source>
</evidence>
<organism evidence="8 9">
    <name type="scientific">Podospora aff. communis PSN243</name>
    <dbReference type="NCBI Taxonomy" id="3040156"/>
    <lineage>
        <taxon>Eukaryota</taxon>
        <taxon>Fungi</taxon>
        <taxon>Dikarya</taxon>
        <taxon>Ascomycota</taxon>
        <taxon>Pezizomycotina</taxon>
        <taxon>Sordariomycetes</taxon>
        <taxon>Sordariomycetidae</taxon>
        <taxon>Sordariales</taxon>
        <taxon>Podosporaceae</taxon>
        <taxon>Podospora</taxon>
    </lineage>
</organism>
<dbReference type="PROSITE" id="PS51821">
    <property type="entry name" value="VELVET"/>
    <property type="match status" value="1"/>
</dbReference>
<dbReference type="GO" id="GO:0022857">
    <property type="term" value="F:transmembrane transporter activity"/>
    <property type="evidence" value="ECO:0007669"/>
    <property type="project" value="InterPro"/>
</dbReference>
<feature type="compositionally biased region" description="Acidic residues" evidence="5">
    <location>
        <begin position="375"/>
        <end position="407"/>
    </location>
</feature>
<evidence type="ECO:0000259" key="7">
    <source>
        <dbReference type="PROSITE" id="PS51821"/>
    </source>
</evidence>
<feature type="transmembrane region" description="Helical" evidence="6">
    <location>
        <begin position="903"/>
        <end position="924"/>
    </location>
</feature>
<feature type="transmembrane region" description="Helical" evidence="6">
    <location>
        <begin position="734"/>
        <end position="756"/>
    </location>
</feature>
<evidence type="ECO:0000256" key="4">
    <source>
        <dbReference type="ARBA" id="ARBA00023136"/>
    </source>
</evidence>
<dbReference type="Pfam" id="PF22893">
    <property type="entry name" value="ULD_2"/>
    <property type="match status" value="1"/>
</dbReference>
<dbReference type="InterPro" id="IPR038491">
    <property type="entry name" value="Velvet_dom_sf"/>
</dbReference>
<feature type="region of interest" description="Disordered" evidence="5">
    <location>
        <begin position="352"/>
        <end position="407"/>
    </location>
</feature>
<feature type="transmembrane region" description="Helical" evidence="6">
    <location>
        <begin position="823"/>
        <end position="845"/>
    </location>
</feature>
<evidence type="ECO:0000313" key="9">
    <source>
        <dbReference type="Proteomes" id="UP001321760"/>
    </source>
</evidence>
<keyword evidence="9" id="KW-1185">Reference proteome</keyword>
<comment type="caution">
    <text evidence="8">The sequence shown here is derived from an EMBL/GenBank/DDBJ whole genome shotgun (WGS) entry which is preliminary data.</text>
</comment>
<dbReference type="Gene3D" id="1.20.1250.20">
    <property type="entry name" value="MFS general substrate transporter like domains"/>
    <property type="match status" value="1"/>
</dbReference>
<dbReference type="AlphaFoldDB" id="A0AAV9GT14"/>
<accession>A0AAV9GT14</accession>
<protein>
    <recommendedName>
        <fullName evidence="7">Velvet domain-containing protein</fullName>
    </recommendedName>
</protein>
<dbReference type="InterPro" id="IPR011701">
    <property type="entry name" value="MFS"/>
</dbReference>
<feature type="transmembrane region" description="Helical" evidence="6">
    <location>
        <begin position="762"/>
        <end position="788"/>
    </location>
</feature>
<sequence>MELGLTFGAIGDFISIAMLIKDLSSALNDSRGSSKACTDFVETLVVIERTLREADVIYRDLPEGNTMRESARQISGQIQRCVAQVEGDIKKYQPSLVHGGSGNSFRDAARKIQWKFVDERDIERHRSQLMGCCTLLGLCLQVTAGRKVSRSKSGDFSRTWGTPAQFLFARLNAVLQMGSGLLDSANQILNLVYAISDDIRSLHRAVTSLQRSLPGEHLYFEIEDPTGRLLPIPIKTIKSWEALDFILAEQFKGRKGARRVMNGQYVLKENKIGRRVSRNSPWYAAFEPYRKVDMALLYNSTAIGCPSCGNKAIKYMTVEVQCTKCRLFYYGDPGEGSSTKLDFGQDSVQDLVEHQRSGPASPAQGRHHAARIDSGESEPMSEDETELSSDQEESDDEDDSDSDPEDIDGFSRVAILGAFIRTMPPKPRSFASCRIFFRQQPSIGYVPGVNAREHRYLHPTPIMEMIAFDRLNQSLQTVRECPTMHTSLWDSDLECPKNMSSGSYRLKVKLMALDMEAIFSMQSSRAPIIATIMSEPLRVVEGEEAEGLVEHDTSLSQCLRSQGRRRLHKGAAHQRRSACFTRFPNARPGLPFLSPNHDNIPHPQSHLMERENAPLLGSTGQSNGQDPPRNPHPIRDMFWPEFSPSFKYCIALELLCELAVMVITVPMVSVLERGVCLRYYPHGGIPGPEHCKILPIQQTLAEIRGWMASFETLAAILVALPLGRIVDHRGHRRLFMVIVTGMLLSLTWTLIIANNLAIPIKWVWASSFFLLIGGGRYAAEMLLAVMIAKACTEENRTQGLYQFYSCFIFSELVAPAISSVTSYISSSLPFVISYILLFSAFPLLLMMPQGDASSSVTTAMNPGRNQHVRDGQESRRFLHTFAHASVDQYRLLKFVFSSRNMRLAVAIFLVGTLRSISLRVLIQYASARFGWKLAATGGLTSEVALVNLFLFFIIMPALIRFITQRFRPSAETLNLDIVRPP</sequence>
<feature type="transmembrane region" description="Helical" evidence="6">
    <location>
        <begin position="703"/>
        <end position="722"/>
    </location>
</feature>
<dbReference type="InterPro" id="IPR054464">
    <property type="entry name" value="ULD_fung"/>
</dbReference>
<feature type="transmembrane region" description="Helical" evidence="6">
    <location>
        <begin position="944"/>
        <end position="963"/>
    </location>
</feature>
<reference evidence="8" key="2">
    <citation type="submission" date="2023-05" db="EMBL/GenBank/DDBJ databases">
        <authorList>
            <consortium name="Lawrence Berkeley National Laboratory"/>
            <person name="Steindorff A."/>
            <person name="Hensen N."/>
            <person name="Bonometti L."/>
            <person name="Westerberg I."/>
            <person name="Brannstrom I.O."/>
            <person name="Guillou S."/>
            <person name="Cros-Aarteil S."/>
            <person name="Calhoun S."/>
            <person name="Haridas S."/>
            <person name="Kuo A."/>
            <person name="Mondo S."/>
            <person name="Pangilinan J."/>
            <person name="Riley R."/>
            <person name="Labutti K."/>
            <person name="Andreopoulos B."/>
            <person name="Lipzen A."/>
            <person name="Chen C."/>
            <person name="Yanf M."/>
            <person name="Daum C."/>
            <person name="Ng V."/>
            <person name="Clum A."/>
            <person name="Ohm R."/>
            <person name="Martin F."/>
            <person name="Silar P."/>
            <person name="Natvig D."/>
            <person name="Lalanne C."/>
            <person name="Gautier V."/>
            <person name="Ament-Velasquez S.L."/>
            <person name="Kruys A."/>
            <person name="Hutchinson M.I."/>
            <person name="Powell A.J."/>
            <person name="Barry K."/>
            <person name="Miller A.N."/>
            <person name="Grigoriev I.V."/>
            <person name="Debuchy R."/>
            <person name="Gladieux P."/>
            <person name="Thoren M.H."/>
            <person name="Johannesson H."/>
        </authorList>
    </citation>
    <scope>NUCLEOTIDE SEQUENCE</scope>
    <source>
        <strain evidence="8">PSN243</strain>
    </source>
</reference>
<dbReference type="Pfam" id="PF07690">
    <property type="entry name" value="MFS_1"/>
    <property type="match status" value="1"/>
</dbReference>
<proteinExistence type="predicted"/>
<evidence type="ECO:0000256" key="2">
    <source>
        <dbReference type="ARBA" id="ARBA00022692"/>
    </source>
</evidence>
<dbReference type="PANTHER" id="PTHR23507">
    <property type="entry name" value="ZGC:174356"/>
    <property type="match status" value="1"/>
</dbReference>
<comment type="subcellular location">
    <subcellularLocation>
        <location evidence="1">Membrane</location>
        <topology evidence="1">Multi-pass membrane protein</topology>
    </subcellularLocation>
</comment>
<dbReference type="EMBL" id="MU865925">
    <property type="protein sequence ID" value="KAK4452014.1"/>
    <property type="molecule type" value="Genomic_DNA"/>
</dbReference>
<feature type="transmembrane region" description="Helical" evidence="6">
    <location>
        <begin position="800"/>
        <end position="817"/>
    </location>
</feature>
<keyword evidence="3 6" id="KW-1133">Transmembrane helix</keyword>
<reference evidence="8" key="1">
    <citation type="journal article" date="2023" name="Mol. Phylogenet. Evol.">
        <title>Genome-scale phylogeny and comparative genomics of the fungal order Sordariales.</title>
        <authorList>
            <person name="Hensen N."/>
            <person name="Bonometti L."/>
            <person name="Westerberg I."/>
            <person name="Brannstrom I.O."/>
            <person name="Guillou S."/>
            <person name="Cros-Aarteil S."/>
            <person name="Calhoun S."/>
            <person name="Haridas S."/>
            <person name="Kuo A."/>
            <person name="Mondo S."/>
            <person name="Pangilinan J."/>
            <person name="Riley R."/>
            <person name="LaButti K."/>
            <person name="Andreopoulos B."/>
            <person name="Lipzen A."/>
            <person name="Chen C."/>
            <person name="Yan M."/>
            <person name="Daum C."/>
            <person name="Ng V."/>
            <person name="Clum A."/>
            <person name="Steindorff A."/>
            <person name="Ohm R.A."/>
            <person name="Martin F."/>
            <person name="Silar P."/>
            <person name="Natvig D.O."/>
            <person name="Lalanne C."/>
            <person name="Gautier V."/>
            <person name="Ament-Velasquez S.L."/>
            <person name="Kruys A."/>
            <person name="Hutchinson M.I."/>
            <person name="Powell A.J."/>
            <person name="Barry K."/>
            <person name="Miller A.N."/>
            <person name="Grigoriev I.V."/>
            <person name="Debuchy R."/>
            <person name="Gladieux P."/>
            <person name="Hiltunen Thoren M."/>
            <person name="Johannesson H."/>
        </authorList>
    </citation>
    <scope>NUCLEOTIDE SEQUENCE</scope>
    <source>
        <strain evidence="8">PSN243</strain>
    </source>
</reference>
<dbReference type="GO" id="GO:0016020">
    <property type="term" value="C:membrane"/>
    <property type="evidence" value="ECO:0007669"/>
    <property type="project" value="UniProtKB-SubCell"/>
</dbReference>
<evidence type="ECO:0000256" key="3">
    <source>
        <dbReference type="ARBA" id="ARBA00022989"/>
    </source>
</evidence>
<dbReference type="Proteomes" id="UP001321760">
    <property type="component" value="Unassembled WGS sequence"/>
</dbReference>
<dbReference type="PANTHER" id="PTHR23507:SF1">
    <property type="entry name" value="FI18259P1-RELATED"/>
    <property type="match status" value="1"/>
</dbReference>
<dbReference type="SUPFAM" id="SSF103473">
    <property type="entry name" value="MFS general substrate transporter"/>
    <property type="match status" value="1"/>
</dbReference>